<feature type="domain" description="MAT1 centre" evidence="1">
    <location>
        <begin position="16"/>
        <end position="99"/>
    </location>
</feature>
<dbReference type="Proteomes" id="UP000824469">
    <property type="component" value="Unassembled WGS sequence"/>
</dbReference>
<evidence type="ECO:0000313" key="2">
    <source>
        <dbReference type="EMBL" id="KAH9303168.1"/>
    </source>
</evidence>
<accession>A0AA38CUW4</accession>
<organism evidence="2 3">
    <name type="scientific">Taxus chinensis</name>
    <name type="common">Chinese yew</name>
    <name type="synonym">Taxus wallichiana var. chinensis</name>
    <dbReference type="NCBI Taxonomy" id="29808"/>
    <lineage>
        <taxon>Eukaryota</taxon>
        <taxon>Viridiplantae</taxon>
        <taxon>Streptophyta</taxon>
        <taxon>Embryophyta</taxon>
        <taxon>Tracheophyta</taxon>
        <taxon>Spermatophyta</taxon>
        <taxon>Pinopsida</taxon>
        <taxon>Pinidae</taxon>
        <taxon>Conifers II</taxon>
        <taxon>Cupressales</taxon>
        <taxon>Taxaceae</taxon>
        <taxon>Taxus</taxon>
    </lineage>
</organism>
<dbReference type="Pfam" id="PF06391">
    <property type="entry name" value="MAT1"/>
    <property type="match status" value="1"/>
</dbReference>
<proteinExistence type="predicted"/>
<evidence type="ECO:0000259" key="1">
    <source>
        <dbReference type="Pfam" id="PF06391"/>
    </source>
</evidence>
<sequence>YLKNTMGAGSASNSFSKEVLIRRRISNIYNKREEDFPSLREYNDYLEEVEDMTFKLVEGIDVLDIEANIAKYQEENAEQIINSRARKAEEVARSLREHQDEATAVGPSDMFFQKSSFLISWTESIKSLTMKILNNILSLVYKLK</sequence>
<dbReference type="InterPro" id="IPR015877">
    <property type="entry name" value="MAT1_centre"/>
</dbReference>
<reference evidence="2 3" key="1">
    <citation type="journal article" date="2021" name="Nat. Plants">
        <title>The Taxus genome provides insights into paclitaxel biosynthesis.</title>
        <authorList>
            <person name="Xiong X."/>
            <person name="Gou J."/>
            <person name="Liao Q."/>
            <person name="Li Y."/>
            <person name="Zhou Q."/>
            <person name="Bi G."/>
            <person name="Li C."/>
            <person name="Du R."/>
            <person name="Wang X."/>
            <person name="Sun T."/>
            <person name="Guo L."/>
            <person name="Liang H."/>
            <person name="Lu P."/>
            <person name="Wu Y."/>
            <person name="Zhang Z."/>
            <person name="Ro D.K."/>
            <person name="Shang Y."/>
            <person name="Huang S."/>
            <person name="Yan J."/>
        </authorList>
    </citation>
    <scope>NUCLEOTIDE SEQUENCE [LARGE SCALE GENOMIC DNA]</scope>
    <source>
        <strain evidence="2">Ta-2019</strain>
    </source>
</reference>
<dbReference type="EMBL" id="JAHRHJ020000009">
    <property type="protein sequence ID" value="KAH9303168.1"/>
    <property type="molecule type" value="Genomic_DNA"/>
</dbReference>
<feature type="non-terminal residue" evidence="2">
    <location>
        <position position="1"/>
    </location>
</feature>
<keyword evidence="3" id="KW-1185">Reference proteome</keyword>
<dbReference type="GO" id="GO:0006281">
    <property type="term" value="P:DNA repair"/>
    <property type="evidence" value="ECO:0007669"/>
    <property type="project" value="TreeGrafter"/>
</dbReference>
<dbReference type="GO" id="GO:0005675">
    <property type="term" value="C:transcription factor TFIIH holo complex"/>
    <property type="evidence" value="ECO:0007669"/>
    <property type="project" value="TreeGrafter"/>
</dbReference>
<dbReference type="PANTHER" id="PTHR12683:SF13">
    <property type="entry name" value="CDK-ACTIVATING KINASE ASSEMBLY FACTOR MAT1"/>
    <property type="match status" value="1"/>
</dbReference>
<gene>
    <name evidence="2" type="ORF">KI387_014751</name>
</gene>
<dbReference type="AlphaFoldDB" id="A0AA38CUW4"/>
<comment type="caution">
    <text evidence="2">The sequence shown here is derived from an EMBL/GenBank/DDBJ whole genome shotgun (WGS) entry which is preliminary data.</text>
</comment>
<dbReference type="GO" id="GO:0006357">
    <property type="term" value="P:regulation of transcription by RNA polymerase II"/>
    <property type="evidence" value="ECO:0007669"/>
    <property type="project" value="TreeGrafter"/>
</dbReference>
<feature type="non-terminal residue" evidence="2">
    <location>
        <position position="144"/>
    </location>
</feature>
<name>A0AA38CUW4_TAXCH</name>
<evidence type="ECO:0000313" key="3">
    <source>
        <dbReference type="Proteomes" id="UP000824469"/>
    </source>
</evidence>
<dbReference type="OMA" id="WTESIKS"/>
<protein>
    <recommendedName>
        <fullName evidence="1">MAT1 centre domain-containing protein</fullName>
    </recommendedName>
</protein>
<dbReference type="PANTHER" id="PTHR12683">
    <property type="entry name" value="CDK-ACTIVATING KINASE ASSEMBLY FACTOR MAT1"/>
    <property type="match status" value="1"/>
</dbReference>